<feature type="compositionally biased region" description="Polar residues" evidence="1">
    <location>
        <begin position="27"/>
        <end position="37"/>
    </location>
</feature>
<organism evidence="3 4">
    <name type="scientific">Prevotella vespertina</name>
    <dbReference type="NCBI Taxonomy" id="2608404"/>
    <lineage>
        <taxon>Bacteria</taxon>
        <taxon>Pseudomonadati</taxon>
        <taxon>Bacteroidota</taxon>
        <taxon>Bacteroidia</taxon>
        <taxon>Bacteroidales</taxon>
        <taxon>Prevotellaceae</taxon>
        <taxon>Prevotella</taxon>
    </lineage>
</organism>
<dbReference type="RefSeq" id="WP_155716246.1">
    <property type="nucleotide sequence ID" value="NZ_VVIQ01000008.1"/>
</dbReference>
<gene>
    <name evidence="3" type="ORF">F0475_08280</name>
</gene>
<comment type="caution">
    <text evidence="3">The sequence shown here is derived from an EMBL/GenBank/DDBJ whole genome shotgun (WGS) entry which is preliminary data.</text>
</comment>
<keyword evidence="2" id="KW-0472">Membrane</keyword>
<keyword evidence="2" id="KW-0812">Transmembrane</keyword>
<dbReference type="Proteomes" id="UP000482295">
    <property type="component" value="Unassembled WGS sequence"/>
</dbReference>
<feature type="compositionally biased region" description="Basic and acidic residues" evidence="1">
    <location>
        <begin position="124"/>
        <end position="133"/>
    </location>
</feature>
<evidence type="ECO:0000313" key="4">
    <source>
        <dbReference type="Proteomes" id="UP000482295"/>
    </source>
</evidence>
<evidence type="ECO:0000313" key="3">
    <source>
        <dbReference type="EMBL" id="MUL28298.1"/>
    </source>
</evidence>
<proteinExistence type="predicted"/>
<feature type="region of interest" description="Disordered" evidence="1">
    <location>
        <begin position="123"/>
        <end position="192"/>
    </location>
</feature>
<feature type="region of interest" description="Disordered" evidence="1">
    <location>
        <begin position="27"/>
        <end position="58"/>
    </location>
</feature>
<feature type="compositionally biased region" description="Basic and acidic residues" evidence="1">
    <location>
        <begin position="38"/>
        <end position="58"/>
    </location>
</feature>
<feature type="transmembrane region" description="Helical" evidence="2">
    <location>
        <begin position="65"/>
        <end position="85"/>
    </location>
</feature>
<protein>
    <submittedName>
        <fullName evidence="3">Zinc ribbon domain-containing protein</fullName>
    </submittedName>
</protein>
<name>A0A7C9LQ56_9BACT</name>
<keyword evidence="4" id="KW-1185">Reference proteome</keyword>
<accession>A0A7C9LQ56</accession>
<keyword evidence="2" id="KW-1133">Transmembrane helix</keyword>
<dbReference type="AlphaFoldDB" id="A0A7C9LQ56"/>
<evidence type="ECO:0000256" key="1">
    <source>
        <dbReference type="SAM" id="MobiDB-lite"/>
    </source>
</evidence>
<reference evidence="3 4" key="1">
    <citation type="submission" date="2019-09" db="EMBL/GenBank/DDBJ databases">
        <title>Prevotella A2879 sp. nov., isolated from an abscess of a patient.</title>
        <authorList>
            <person name="Buhl M."/>
            <person name="Oberhettinger P."/>
        </authorList>
    </citation>
    <scope>NUCLEOTIDE SEQUENCE [LARGE SCALE GENOMIC DNA]</scope>
    <source>
        <strain evidence="3 4">A2879</strain>
    </source>
</reference>
<dbReference type="EMBL" id="VVIQ01000008">
    <property type="protein sequence ID" value="MUL28298.1"/>
    <property type="molecule type" value="Genomic_DNA"/>
</dbReference>
<feature type="compositionally biased region" description="Pro residues" evidence="1">
    <location>
        <begin position="172"/>
        <end position="182"/>
    </location>
</feature>
<sequence length="192" mass="21252">MNKNLNRFGISTFSLTFVAKITSKTMDMNSSENNNEGNKMEQNDIKNGKPMPNKDKDEPTLGRGMVAFIVLGTIFLVAFGFIYYAQHKNDPEYTQTAIEPDSNLAETNKAKFDTVAIDTAKTNSTDKLEEQQAEKVYNSIRGRSQVRHNRSHSEASSSTNEGSNESETPSTSPNPTPSPSAPKPHVESIEME</sequence>
<evidence type="ECO:0000256" key="2">
    <source>
        <dbReference type="SAM" id="Phobius"/>
    </source>
</evidence>
<feature type="compositionally biased region" description="Low complexity" evidence="1">
    <location>
        <begin position="154"/>
        <end position="171"/>
    </location>
</feature>